<keyword evidence="3" id="KW-1185">Reference proteome</keyword>
<dbReference type="InterPro" id="IPR007278">
    <property type="entry name" value="DUF397"/>
</dbReference>
<dbReference type="AlphaFoldDB" id="A0AAC9PQJ2"/>
<evidence type="ECO:0000313" key="3">
    <source>
        <dbReference type="Proteomes" id="UP000185511"/>
    </source>
</evidence>
<accession>A0AAC9PQJ2</accession>
<evidence type="ECO:0000313" key="2">
    <source>
        <dbReference type="EMBL" id="APU12982.1"/>
    </source>
</evidence>
<evidence type="ECO:0000259" key="1">
    <source>
        <dbReference type="Pfam" id="PF04149"/>
    </source>
</evidence>
<dbReference type="KEGG" id="acad:UA74_04515"/>
<dbReference type="Proteomes" id="UP000185511">
    <property type="component" value="Chromosome"/>
</dbReference>
<dbReference type="RefSeq" id="WP_075763866.1">
    <property type="nucleotide sequence ID" value="NZ_CP016076.1"/>
</dbReference>
<feature type="domain" description="DUF397" evidence="1">
    <location>
        <begin position="3"/>
        <end position="54"/>
    </location>
</feature>
<reference evidence="3" key="1">
    <citation type="submission" date="2016-06" db="EMBL/GenBank/DDBJ databases">
        <title>Complete genome sequence of Actinoalloteichus fjordicus DSM 46855 (=ADI127-17), type strain of the new species Actinoalloteichus fjordicus.</title>
        <authorList>
            <person name="Ruckert C."/>
            <person name="Nouioui I."/>
            <person name="Willmese J."/>
            <person name="van Wezel G."/>
            <person name="Klenk H.-P."/>
            <person name="Kalinowski J."/>
            <person name="Zotchev S.B."/>
        </authorList>
    </citation>
    <scope>NUCLEOTIDE SEQUENCE [LARGE SCALE GENOMIC DNA]</scope>
    <source>
        <strain evidence="3">ADI127-7</strain>
    </source>
</reference>
<sequence length="63" mass="7022">MTLRWKKSARSTANTNCVEIGYASNNFLIRDTKNRDGGMLSVSGAEFFRFIGLIKARPLSGPR</sequence>
<gene>
    <name evidence="2" type="ORF">UA74_04515</name>
</gene>
<organism evidence="2 3">
    <name type="scientific">Actinoalloteichus fjordicus</name>
    <dbReference type="NCBI Taxonomy" id="1612552"/>
    <lineage>
        <taxon>Bacteria</taxon>
        <taxon>Bacillati</taxon>
        <taxon>Actinomycetota</taxon>
        <taxon>Actinomycetes</taxon>
        <taxon>Pseudonocardiales</taxon>
        <taxon>Pseudonocardiaceae</taxon>
        <taxon>Actinoalloteichus</taxon>
    </lineage>
</organism>
<dbReference type="Pfam" id="PF04149">
    <property type="entry name" value="DUF397"/>
    <property type="match status" value="1"/>
</dbReference>
<proteinExistence type="predicted"/>
<protein>
    <submittedName>
        <fullName evidence="2">DUF397 family protein</fullName>
    </submittedName>
</protein>
<dbReference type="EMBL" id="CP016076">
    <property type="protein sequence ID" value="APU12982.1"/>
    <property type="molecule type" value="Genomic_DNA"/>
</dbReference>
<name>A0AAC9PQJ2_9PSEU</name>